<dbReference type="EMBL" id="KP843855">
    <property type="protein sequence ID" value="AKF17197.1"/>
    <property type="molecule type" value="Genomic_DNA"/>
</dbReference>
<dbReference type="PANTHER" id="PTHR23359">
    <property type="entry name" value="NUCLEOTIDE KINASE"/>
    <property type="match status" value="1"/>
</dbReference>
<feature type="region of interest" description="NMP" evidence="7">
    <location>
        <begin position="220"/>
        <end position="249"/>
    </location>
</feature>
<keyword evidence="4 7" id="KW-0547">Nucleotide-binding</keyword>
<comment type="function">
    <text evidence="7">Catalyzes the reversible transfer of the terminal phosphate group between ATP and AMP. Plays an important role in cellular energy homeostasis and in adenine nucleotide metabolism.</text>
</comment>
<dbReference type="HAMAP" id="MF_00235">
    <property type="entry name" value="Adenylate_kinase_Adk"/>
    <property type="match status" value="1"/>
</dbReference>
<feature type="binding site" evidence="7">
    <location>
        <begin position="200"/>
        <end position="205"/>
    </location>
    <ligand>
        <name>ATP</name>
        <dbReference type="ChEBI" id="CHEBI:30616"/>
    </ligand>
</feature>
<feature type="binding site" evidence="7">
    <location>
        <position position="317"/>
    </location>
    <ligand>
        <name>ATP</name>
        <dbReference type="ChEBI" id="CHEBI:30616"/>
    </ligand>
</feature>
<evidence type="ECO:0000256" key="4">
    <source>
        <dbReference type="ARBA" id="ARBA00022741"/>
    </source>
</evidence>
<comment type="domain">
    <text evidence="7">Consists of three domains, a large central CORE domain and two small peripheral domains, NMPbind and LID, which undergo movements during catalysis. The LID domain closes over the site of phosphoryl transfer upon ATP binding. Assembling and dissambling the active center during each catalytic cycle provides an effective means to prevent ATP hydrolysis.</text>
</comment>
<dbReference type="NCBIfam" id="NF001381">
    <property type="entry name" value="PRK00279.1-3"/>
    <property type="match status" value="1"/>
</dbReference>
<comment type="caution">
    <text evidence="7">Lacks conserved residue(s) required for the propagation of feature annotation.</text>
</comment>
<keyword evidence="2" id="KW-0479">Metal-binding</keyword>
<feature type="binding site" evidence="7">
    <location>
        <position position="323"/>
    </location>
    <ligand>
        <name>AMP</name>
        <dbReference type="ChEBI" id="CHEBI:456215"/>
    </ligand>
</feature>
<dbReference type="InterPro" id="IPR000836">
    <property type="entry name" value="PRTase_dom"/>
</dbReference>
<dbReference type="CDD" id="cd01428">
    <property type="entry name" value="ADK"/>
    <property type="match status" value="1"/>
</dbReference>
<sequence length="378" mass="41621">MDTIQVLDKKFKVSIPEAEILRSIDAVAERINHDMAGKNPLFLAVLNGAFVFAADLMRRITIPCEISFVKLASYQGTISTGKVTEVIGINENLSGRHIIIVEDIVESGLTIERMLDSLGTRNPASVEVCALLQKPDRLQVDINIKYVAIKIPNDFILGYGLDYNQQGRGLPDIYTLVSDEEEQSKNNENMKNIVIFGAPGSGKGTQSDLMIEKYGLGHISTGDVLRGEISRGTELGKTAKDFIDKGQLVPDSLIVDMLASVYDALGEHKGVIFDGFPRTVPQAEALKSMLAERGHKVAAMIELDVPEDELMTRLIKRGQESGRSDDNAETIAKRLDVYHKQTSPLIDWYESEGIRHHIDGLGALDRIFGDICAVIDNL</sequence>
<keyword evidence="1 7" id="KW-0808">Transferase</keyword>
<dbReference type="GO" id="GO:0006166">
    <property type="term" value="P:purine ribonucleoside salvage"/>
    <property type="evidence" value="ECO:0007669"/>
    <property type="project" value="InterPro"/>
</dbReference>
<dbReference type="PRINTS" id="PR00094">
    <property type="entry name" value="ADENYLTKNASE"/>
</dbReference>
<proteinExistence type="inferred from homology"/>
<accession>A0A0F6YT22</accession>
<dbReference type="NCBIfam" id="NF011105">
    <property type="entry name" value="PRK14532.1"/>
    <property type="match status" value="1"/>
</dbReference>
<dbReference type="InterPro" id="IPR027417">
    <property type="entry name" value="P-loop_NTPase"/>
</dbReference>
<evidence type="ECO:0000259" key="8">
    <source>
        <dbReference type="Pfam" id="PF00156"/>
    </source>
</evidence>
<feature type="binding site" evidence="7">
    <location>
        <begin position="275"/>
        <end position="278"/>
    </location>
    <ligand>
        <name>AMP</name>
        <dbReference type="ChEBI" id="CHEBI:456215"/>
    </ligand>
</feature>
<comment type="subunit">
    <text evidence="7">Monomer.</text>
</comment>
<dbReference type="UniPathway" id="UPA00588">
    <property type="reaction ID" value="UER00649"/>
</dbReference>
<keyword evidence="3 7" id="KW-0545">Nucleotide biosynthesis</keyword>
<evidence type="ECO:0000256" key="6">
    <source>
        <dbReference type="ARBA" id="ARBA00022842"/>
    </source>
</evidence>
<dbReference type="GO" id="GO:0044209">
    <property type="term" value="P:AMP salvage"/>
    <property type="evidence" value="ECO:0007669"/>
    <property type="project" value="UniProtKB-UniRule"/>
</dbReference>
<feature type="binding site" evidence="7">
    <location>
        <begin position="247"/>
        <end position="249"/>
    </location>
    <ligand>
        <name>AMP</name>
        <dbReference type="ChEBI" id="CHEBI:456215"/>
    </ligand>
</feature>
<dbReference type="EC" id="2.7.4.3" evidence="7"/>
<dbReference type="SUPFAM" id="SSF53271">
    <property type="entry name" value="PRTase-like"/>
    <property type="match status" value="1"/>
</dbReference>
<organism evidence="9">
    <name type="scientific">uncultured bacterium Csd4</name>
    <dbReference type="NCBI Taxonomy" id="1637487"/>
    <lineage>
        <taxon>Bacteria</taxon>
        <taxon>environmental samples</taxon>
    </lineage>
</organism>
<evidence type="ECO:0000256" key="1">
    <source>
        <dbReference type="ARBA" id="ARBA00022679"/>
    </source>
</evidence>
<evidence type="ECO:0000256" key="3">
    <source>
        <dbReference type="ARBA" id="ARBA00022727"/>
    </source>
</evidence>
<dbReference type="GO" id="GO:0004422">
    <property type="term" value="F:hypoxanthine phosphoribosyltransferase activity"/>
    <property type="evidence" value="ECO:0007669"/>
    <property type="project" value="InterPro"/>
</dbReference>
<dbReference type="Gene3D" id="3.40.50.300">
    <property type="entry name" value="P-loop containing nucleotide triphosphate hydrolases"/>
    <property type="match status" value="1"/>
</dbReference>
<dbReference type="GO" id="GO:0046872">
    <property type="term" value="F:metal ion binding"/>
    <property type="evidence" value="ECO:0007669"/>
    <property type="project" value="UniProtKB-KW"/>
</dbReference>
<feature type="binding site" evidence="7">
    <location>
        <position position="334"/>
    </location>
    <ligand>
        <name>AMP</name>
        <dbReference type="ChEBI" id="CHEBI:456215"/>
    </ligand>
</feature>
<evidence type="ECO:0000313" key="9">
    <source>
        <dbReference type="EMBL" id="AKF17197.1"/>
    </source>
</evidence>
<dbReference type="PROSITE" id="PS00113">
    <property type="entry name" value="ADENYLATE_KINASE"/>
    <property type="match status" value="1"/>
</dbReference>
<gene>
    <name evidence="7" type="primary">adk</name>
</gene>
<evidence type="ECO:0000256" key="2">
    <source>
        <dbReference type="ARBA" id="ARBA00022723"/>
    </source>
</evidence>
<dbReference type="InterPro" id="IPR033690">
    <property type="entry name" value="Adenylat_kinase_CS"/>
</dbReference>
<protein>
    <recommendedName>
        <fullName evidence="7">Adenylate kinase</fullName>
        <shortName evidence="7">AK</shortName>
        <ecNumber evidence="7">2.7.4.3</ecNumber>
    </recommendedName>
    <alternativeName>
        <fullName evidence="7">ATP-AMP transphosphorylase</fullName>
    </alternativeName>
    <alternativeName>
        <fullName evidence="7">ATP:AMP phosphotransferase</fullName>
    </alternativeName>
    <alternativeName>
        <fullName evidence="7">Adenylate monophosphate kinase</fullName>
    </alternativeName>
</protein>
<evidence type="ECO:0000256" key="5">
    <source>
        <dbReference type="ARBA" id="ARBA00022777"/>
    </source>
</evidence>
<feature type="binding site" evidence="7">
    <location>
        <position position="362"/>
    </location>
    <ligand>
        <name>ATP</name>
        <dbReference type="ChEBI" id="CHEBI:30616"/>
    </ligand>
</feature>
<comment type="catalytic activity">
    <reaction evidence="7">
        <text>AMP + ATP = 2 ADP</text>
        <dbReference type="Rhea" id="RHEA:12973"/>
        <dbReference type="ChEBI" id="CHEBI:30616"/>
        <dbReference type="ChEBI" id="CHEBI:456215"/>
        <dbReference type="ChEBI" id="CHEBI:456216"/>
        <dbReference type="EC" id="2.7.4.3"/>
    </reaction>
</comment>
<dbReference type="CDD" id="cd06223">
    <property type="entry name" value="PRTases_typeI"/>
    <property type="match status" value="1"/>
</dbReference>
<dbReference type="Pfam" id="PF00156">
    <property type="entry name" value="Pribosyltran"/>
    <property type="match status" value="1"/>
</dbReference>
<reference evidence="9" key="1">
    <citation type="journal article" date="2015" name="Appl. Microbiol. Biotechnol.">
        <title>Improved ethanol production from biomass by a rumen metagenomic DNA fragment expressed in Escherichia coli MS04 during fermentation.</title>
        <authorList>
            <person name="Loaces I."/>
            <person name="Amarelle V."/>
            <person name="Munoz-Gutierrez I."/>
            <person name="Fabiano E."/>
            <person name="Martinez A."/>
            <person name="Noya F."/>
        </authorList>
    </citation>
    <scope>NUCLEOTIDE SEQUENCE</scope>
</reference>
<dbReference type="GO" id="GO:0004017">
    <property type="term" value="F:AMP kinase activity"/>
    <property type="evidence" value="ECO:0007669"/>
    <property type="project" value="UniProtKB-UniRule"/>
</dbReference>
<dbReference type="InterPro" id="IPR029057">
    <property type="entry name" value="PRTase-like"/>
</dbReference>
<keyword evidence="7" id="KW-0067">ATP-binding</keyword>
<dbReference type="GO" id="GO:0005737">
    <property type="term" value="C:cytoplasm"/>
    <property type="evidence" value="ECO:0007669"/>
    <property type="project" value="UniProtKB-SubCell"/>
</dbReference>
<feature type="domain" description="Phosphoribosyltransferase" evidence="8">
    <location>
        <begin position="19"/>
        <end position="163"/>
    </location>
</feature>
<dbReference type="AlphaFoldDB" id="A0A0F6YT22"/>
<evidence type="ECO:0000256" key="7">
    <source>
        <dbReference type="HAMAP-Rule" id="MF_00235"/>
    </source>
</evidence>
<dbReference type="Pfam" id="PF00406">
    <property type="entry name" value="ADK"/>
    <property type="match status" value="1"/>
</dbReference>
<dbReference type="InterPro" id="IPR000850">
    <property type="entry name" value="Adenylat/UMP-CMP_kin"/>
</dbReference>
<dbReference type="NCBIfam" id="TIGR01203">
    <property type="entry name" value="HGPRTase"/>
    <property type="match status" value="1"/>
</dbReference>
<dbReference type="InterPro" id="IPR005904">
    <property type="entry name" value="Hxn_phspho_trans"/>
</dbReference>
<comment type="subcellular location">
    <subcellularLocation>
        <location evidence="7">Cytoplasm</location>
    </subcellularLocation>
</comment>
<feature type="binding site" evidence="7">
    <location>
        <position position="221"/>
    </location>
    <ligand>
        <name>AMP</name>
        <dbReference type="ChEBI" id="CHEBI:456215"/>
    </ligand>
</feature>
<dbReference type="Gene3D" id="3.40.50.2020">
    <property type="match status" value="1"/>
</dbReference>
<keyword evidence="6" id="KW-0460">Magnesium</keyword>
<comment type="similarity">
    <text evidence="7">Belongs to the adenylate kinase family.</text>
</comment>
<keyword evidence="7" id="KW-0963">Cytoplasm</keyword>
<feature type="binding site" evidence="7">
    <location>
        <position position="226"/>
    </location>
    <ligand>
        <name>AMP</name>
        <dbReference type="ChEBI" id="CHEBI:456215"/>
    </ligand>
</feature>
<name>A0A0F6YT22_9BACT</name>
<dbReference type="SUPFAM" id="SSF52540">
    <property type="entry name" value="P-loop containing nucleoside triphosphate hydrolases"/>
    <property type="match status" value="1"/>
</dbReference>
<dbReference type="GO" id="GO:0005524">
    <property type="term" value="F:ATP binding"/>
    <property type="evidence" value="ECO:0007669"/>
    <property type="project" value="UniProtKB-UniRule"/>
</dbReference>
<keyword evidence="5 7" id="KW-0418">Kinase</keyword>
<comment type="pathway">
    <text evidence="7">Purine metabolism; AMP biosynthesis via salvage pathway; AMP from ADP: step 1/1.</text>
</comment>
<dbReference type="NCBIfam" id="NF011100">
    <property type="entry name" value="PRK14527.1"/>
    <property type="match status" value="1"/>
</dbReference>
<feature type="binding site" evidence="7">
    <location>
        <position position="282"/>
    </location>
    <ligand>
        <name>AMP</name>
        <dbReference type="ChEBI" id="CHEBI:456215"/>
    </ligand>
</feature>